<keyword evidence="4" id="KW-1185">Reference proteome</keyword>
<reference evidence="3 4" key="1">
    <citation type="submission" date="2023-12" db="EMBL/GenBank/DDBJ databases">
        <title>A high-quality genome assembly for Dillenia turbinata (Dilleniales).</title>
        <authorList>
            <person name="Chanderbali A."/>
        </authorList>
    </citation>
    <scope>NUCLEOTIDE SEQUENCE [LARGE SCALE GENOMIC DNA]</scope>
    <source>
        <strain evidence="3">LSX21</strain>
        <tissue evidence="3">Leaf</tissue>
    </source>
</reference>
<dbReference type="EMBL" id="JBAMMX010000027">
    <property type="protein sequence ID" value="KAK6913553.1"/>
    <property type="molecule type" value="Genomic_DNA"/>
</dbReference>
<sequence length="112" mass="13026">MIDFTFAGFTIPKGWKAFWTTHSTHKNPKYFPNPKKFDTSRFEGNGPAPYTFMPFGVDLGCVLYTQLQVLSFIHNLMIKFKWEKLFPNEEITYRPLPSVENGLPIRLLPHST</sequence>
<keyword evidence="2" id="KW-0408">Iron</keyword>
<proteinExistence type="predicted"/>
<dbReference type="GO" id="GO:0004497">
    <property type="term" value="F:monooxygenase activity"/>
    <property type="evidence" value="ECO:0007669"/>
    <property type="project" value="InterPro"/>
</dbReference>
<name>A0AAN8UAV7_9MAGN</name>
<organism evidence="3 4">
    <name type="scientific">Dillenia turbinata</name>
    <dbReference type="NCBI Taxonomy" id="194707"/>
    <lineage>
        <taxon>Eukaryota</taxon>
        <taxon>Viridiplantae</taxon>
        <taxon>Streptophyta</taxon>
        <taxon>Embryophyta</taxon>
        <taxon>Tracheophyta</taxon>
        <taxon>Spermatophyta</taxon>
        <taxon>Magnoliopsida</taxon>
        <taxon>eudicotyledons</taxon>
        <taxon>Gunneridae</taxon>
        <taxon>Pentapetalae</taxon>
        <taxon>Dilleniales</taxon>
        <taxon>Dilleniaceae</taxon>
        <taxon>Dillenia</taxon>
    </lineage>
</organism>
<dbReference type="InterPro" id="IPR036396">
    <property type="entry name" value="Cyt_P450_sf"/>
</dbReference>
<evidence type="ECO:0000256" key="2">
    <source>
        <dbReference type="ARBA" id="ARBA00023004"/>
    </source>
</evidence>
<dbReference type="Pfam" id="PF00067">
    <property type="entry name" value="p450"/>
    <property type="match status" value="1"/>
</dbReference>
<dbReference type="PANTHER" id="PTHR24286">
    <property type="entry name" value="CYTOCHROME P450 26"/>
    <property type="match status" value="1"/>
</dbReference>
<dbReference type="PANTHER" id="PTHR24286:SF53">
    <property type="entry name" value="BETA-AMYRIN 28-OXIDASE-LIKE"/>
    <property type="match status" value="1"/>
</dbReference>
<evidence type="ECO:0000313" key="4">
    <source>
        <dbReference type="Proteomes" id="UP001370490"/>
    </source>
</evidence>
<dbReference type="AlphaFoldDB" id="A0AAN8UAV7"/>
<evidence type="ECO:0000313" key="3">
    <source>
        <dbReference type="EMBL" id="KAK6913553.1"/>
    </source>
</evidence>
<dbReference type="InterPro" id="IPR001128">
    <property type="entry name" value="Cyt_P450"/>
</dbReference>
<comment type="caution">
    <text evidence="3">The sequence shown here is derived from an EMBL/GenBank/DDBJ whole genome shotgun (WGS) entry which is preliminary data.</text>
</comment>
<dbReference type="GO" id="GO:0005506">
    <property type="term" value="F:iron ion binding"/>
    <property type="evidence" value="ECO:0007669"/>
    <property type="project" value="InterPro"/>
</dbReference>
<evidence type="ECO:0000256" key="1">
    <source>
        <dbReference type="ARBA" id="ARBA00022723"/>
    </source>
</evidence>
<dbReference type="GO" id="GO:0020037">
    <property type="term" value="F:heme binding"/>
    <property type="evidence" value="ECO:0007669"/>
    <property type="project" value="InterPro"/>
</dbReference>
<dbReference type="Proteomes" id="UP001370490">
    <property type="component" value="Unassembled WGS sequence"/>
</dbReference>
<dbReference type="Gene3D" id="1.10.630.10">
    <property type="entry name" value="Cytochrome P450"/>
    <property type="match status" value="1"/>
</dbReference>
<dbReference type="GO" id="GO:0016125">
    <property type="term" value="P:sterol metabolic process"/>
    <property type="evidence" value="ECO:0007669"/>
    <property type="project" value="TreeGrafter"/>
</dbReference>
<gene>
    <name evidence="3" type="ORF">RJ641_023154</name>
</gene>
<dbReference type="SUPFAM" id="SSF48264">
    <property type="entry name" value="Cytochrome P450"/>
    <property type="match status" value="1"/>
</dbReference>
<protein>
    <submittedName>
        <fullName evidence="3">Cytochrome P450</fullName>
    </submittedName>
</protein>
<keyword evidence="1" id="KW-0479">Metal-binding</keyword>
<accession>A0AAN8UAV7</accession>
<dbReference type="GO" id="GO:0016705">
    <property type="term" value="F:oxidoreductase activity, acting on paired donors, with incorporation or reduction of molecular oxygen"/>
    <property type="evidence" value="ECO:0007669"/>
    <property type="project" value="InterPro"/>
</dbReference>